<dbReference type="RefSeq" id="WP_019952123.1">
    <property type="nucleotide sequence ID" value="NZ_JBHLVX010000005.1"/>
</dbReference>
<dbReference type="InterPro" id="IPR036761">
    <property type="entry name" value="TTHA0802/YceI-like_sf"/>
</dbReference>
<dbReference type="PANTHER" id="PTHR34406">
    <property type="entry name" value="PROTEIN YCEI"/>
    <property type="match status" value="1"/>
</dbReference>
<organism evidence="3 4">
    <name type="scientific">Kushneria aurantia</name>
    <dbReference type="NCBI Taxonomy" id="504092"/>
    <lineage>
        <taxon>Bacteria</taxon>
        <taxon>Pseudomonadati</taxon>
        <taxon>Pseudomonadota</taxon>
        <taxon>Gammaproteobacteria</taxon>
        <taxon>Oceanospirillales</taxon>
        <taxon>Halomonadaceae</taxon>
        <taxon>Kushneria</taxon>
    </lineage>
</organism>
<gene>
    <name evidence="3" type="ORF">ACFFHW_01735</name>
</gene>
<dbReference type="Gene3D" id="2.40.128.110">
    <property type="entry name" value="Lipid/polyisoprenoid-binding, YceI-like"/>
    <property type="match status" value="1"/>
</dbReference>
<evidence type="ECO:0000313" key="4">
    <source>
        <dbReference type="Proteomes" id="UP001589814"/>
    </source>
</evidence>
<name>A0ABV6FZN8_9GAMM</name>
<comment type="caution">
    <text evidence="3">The sequence shown here is derived from an EMBL/GenBank/DDBJ whole genome shotgun (WGS) entry which is preliminary data.</text>
</comment>
<sequence length="212" mass="22909">MMRSTTTLSAAVFAGMLASSAALASSQTPQTQDIDDVPAGTYSLDSLHSKVTWAVDHYGFSTYQGQFSGITGTLELADDPADSSLNIEIPLDQVITGSALDDHLQGEDFFNTSQHATATFTSTRIEMDGDDEATIHGDLTLNGQTHPLTIDAHFNRAAIYPFDETYRLGFDGEATLTRSEWGITYILPEGDNGMGISDDVELDIEAEFTPQQ</sequence>
<accession>A0ABV6FZN8</accession>
<feature type="chain" id="PRO_5045690808" evidence="1">
    <location>
        <begin position="25"/>
        <end position="212"/>
    </location>
</feature>
<protein>
    <submittedName>
        <fullName evidence="3">YceI family protein</fullName>
    </submittedName>
</protein>
<dbReference type="Proteomes" id="UP001589814">
    <property type="component" value="Unassembled WGS sequence"/>
</dbReference>
<keyword evidence="1" id="KW-0732">Signal</keyword>
<keyword evidence="4" id="KW-1185">Reference proteome</keyword>
<dbReference type="Pfam" id="PF04264">
    <property type="entry name" value="YceI"/>
    <property type="match status" value="1"/>
</dbReference>
<evidence type="ECO:0000259" key="2">
    <source>
        <dbReference type="SMART" id="SM00867"/>
    </source>
</evidence>
<proteinExistence type="predicted"/>
<feature type="signal peptide" evidence="1">
    <location>
        <begin position="1"/>
        <end position="24"/>
    </location>
</feature>
<reference evidence="3 4" key="1">
    <citation type="submission" date="2024-09" db="EMBL/GenBank/DDBJ databases">
        <authorList>
            <person name="Sun Q."/>
            <person name="Mori K."/>
        </authorList>
    </citation>
    <scope>NUCLEOTIDE SEQUENCE [LARGE SCALE GENOMIC DNA]</scope>
    <source>
        <strain evidence="3 4">CCM 7415</strain>
    </source>
</reference>
<evidence type="ECO:0000256" key="1">
    <source>
        <dbReference type="SAM" id="SignalP"/>
    </source>
</evidence>
<evidence type="ECO:0000313" key="3">
    <source>
        <dbReference type="EMBL" id="MFC0266728.1"/>
    </source>
</evidence>
<dbReference type="InterPro" id="IPR007372">
    <property type="entry name" value="Lipid/polyisoprenoid-bd_YceI"/>
</dbReference>
<dbReference type="PANTHER" id="PTHR34406:SF1">
    <property type="entry name" value="PROTEIN YCEI"/>
    <property type="match status" value="1"/>
</dbReference>
<feature type="domain" description="Lipid/polyisoprenoid-binding YceI-like" evidence="2">
    <location>
        <begin position="41"/>
        <end position="209"/>
    </location>
</feature>
<dbReference type="SUPFAM" id="SSF101874">
    <property type="entry name" value="YceI-like"/>
    <property type="match status" value="1"/>
</dbReference>
<dbReference type="EMBL" id="JBHLVX010000005">
    <property type="protein sequence ID" value="MFC0266728.1"/>
    <property type="molecule type" value="Genomic_DNA"/>
</dbReference>
<dbReference type="SMART" id="SM00867">
    <property type="entry name" value="YceI"/>
    <property type="match status" value="1"/>
</dbReference>